<organism evidence="2 3">
    <name type="scientific">Rhodoferax lacus</name>
    <dbReference type="NCBI Taxonomy" id="2184758"/>
    <lineage>
        <taxon>Bacteria</taxon>
        <taxon>Pseudomonadati</taxon>
        <taxon>Pseudomonadota</taxon>
        <taxon>Betaproteobacteria</taxon>
        <taxon>Burkholderiales</taxon>
        <taxon>Comamonadaceae</taxon>
        <taxon>Rhodoferax</taxon>
    </lineage>
</organism>
<evidence type="ECO:0000313" key="2">
    <source>
        <dbReference type="EMBL" id="RFO96245.1"/>
    </source>
</evidence>
<comment type="caution">
    <text evidence="2">The sequence shown here is derived from an EMBL/GenBank/DDBJ whole genome shotgun (WGS) entry which is preliminary data.</text>
</comment>
<dbReference type="OrthoDB" id="1523296at2"/>
<dbReference type="InterPro" id="IPR010732">
    <property type="entry name" value="T6SS_TssG-like"/>
</dbReference>
<evidence type="ECO:0000313" key="3">
    <source>
        <dbReference type="Proteomes" id="UP000260665"/>
    </source>
</evidence>
<proteinExistence type="predicted"/>
<dbReference type="Pfam" id="PF06996">
    <property type="entry name" value="T6SS_TssG"/>
    <property type="match status" value="1"/>
</dbReference>
<sequence>MQAAPAPALAQTSALTPASAQTPTPSPALALHAANTALRDAQTRPWAHGFMPLLRKLAATEPAMPQVGQAQRPQQESFRLGQQASLVFAPRELARVDVRLNSKQQARAYIQLFGLGALGPNGALPIHFTELVRERVEAKRDNTLADFIDLFHHRAFTHIYRAWAQSQSAAGLDRSDQETFSPYVARLAGDEPLDAQGSALPAHARWASSAHRVRAARNPEGLVSTLQRFFGVPVQLREYMLQWMPIEPQDLCVLGQPRPSSVLGAGAMLGEVVPDRQSRFRLVLGPLNMDGYLRLTPQGSPTGRDLPALIEILRSFIGFEYVWEVELLISGEAASPVQLGDDKQLGWSTWMAAGAPQSTKSAPITGMVFEPESYSA</sequence>
<dbReference type="Proteomes" id="UP000260665">
    <property type="component" value="Unassembled WGS sequence"/>
</dbReference>
<dbReference type="EMBL" id="QFZK01000009">
    <property type="protein sequence ID" value="RFO96245.1"/>
    <property type="molecule type" value="Genomic_DNA"/>
</dbReference>
<feature type="region of interest" description="Disordered" evidence="1">
    <location>
        <begin position="1"/>
        <end position="27"/>
    </location>
</feature>
<protein>
    <submittedName>
        <fullName evidence="2">Type VI secretion system baseplate subunit TssG</fullName>
    </submittedName>
</protein>
<dbReference type="PANTHER" id="PTHR35564">
    <property type="match status" value="1"/>
</dbReference>
<keyword evidence="3" id="KW-1185">Reference proteome</keyword>
<accession>A0A3E1RA61</accession>
<gene>
    <name evidence="2" type="primary">tssG</name>
    <name evidence="2" type="ORF">DIC66_14710</name>
</gene>
<reference evidence="2 3" key="1">
    <citation type="submission" date="2018-05" db="EMBL/GenBank/DDBJ databases">
        <title>Rhodoferax soyangensis sp.nov., isolated from an oligotrophic freshwater lake.</title>
        <authorList>
            <person name="Park M."/>
        </authorList>
    </citation>
    <scope>NUCLEOTIDE SEQUENCE [LARGE SCALE GENOMIC DNA]</scope>
    <source>
        <strain evidence="2 3">IMCC26218</strain>
    </source>
</reference>
<dbReference type="NCBIfam" id="TIGR03347">
    <property type="entry name" value="VI_chp_1"/>
    <property type="match status" value="1"/>
</dbReference>
<dbReference type="PANTHER" id="PTHR35564:SF4">
    <property type="entry name" value="CYTOPLASMIC PROTEIN"/>
    <property type="match status" value="1"/>
</dbReference>
<dbReference type="AlphaFoldDB" id="A0A3E1RA61"/>
<name>A0A3E1RA61_9BURK</name>
<dbReference type="RefSeq" id="WP_117178512.1">
    <property type="nucleotide sequence ID" value="NZ_QFZK01000009.1"/>
</dbReference>
<evidence type="ECO:0000256" key="1">
    <source>
        <dbReference type="SAM" id="MobiDB-lite"/>
    </source>
</evidence>